<dbReference type="Pfam" id="PF13343">
    <property type="entry name" value="SBP_bac_6"/>
    <property type="match status" value="1"/>
</dbReference>
<keyword evidence="2" id="KW-0813">Transport</keyword>
<name>A0ABU5VTL2_9BACT</name>
<evidence type="ECO:0000256" key="4">
    <source>
        <dbReference type="ARBA" id="ARBA00022764"/>
    </source>
</evidence>
<comment type="caution">
    <text evidence="5">The sequence shown here is derived from an EMBL/GenBank/DDBJ whole genome shotgun (WGS) entry which is preliminary data.</text>
</comment>
<dbReference type="PANTHER" id="PTHR30222:SF17">
    <property type="entry name" value="SPERMIDINE_PUTRESCINE-BINDING PERIPLASMIC PROTEIN"/>
    <property type="match status" value="1"/>
</dbReference>
<dbReference type="SUPFAM" id="SSF53850">
    <property type="entry name" value="Periplasmic binding protein-like II"/>
    <property type="match status" value="1"/>
</dbReference>
<accession>A0ABU5VTL2</accession>
<dbReference type="PANTHER" id="PTHR30222">
    <property type="entry name" value="SPERMIDINE/PUTRESCINE-BINDING PERIPLASMIC PROTEIN"/>
    <property type="match status" value="1"/>
</dbReference>
<dbReference type="Gene3D" id="3.40.190.10">
    <property type="entry name" value="Periplasmic binding protein-like II"/>
    <property type="match status" value="2"/>
</dbReference>
<comment type="subcellular location">
    <subcellularLocation>
        <location evidence="1">Periplasm</location>
    </subcellularLocation>
</comment>
<sequence>MKISLPLITIALAILISLTKVFAVENTSGLKFDETLRIDVWTSYAPEEAINDFKKIILKKYNKKINVEARVVISPDEFFDRVRSGQTDIFSPSHNFLKDERTEFIKHNLVLPISVKEVPNLAFVESRYITNSFVTENNKLYGIPAAAGGYSLLYNKELIKTAPTSWNVLWDPKYKNKYAISKGFYEANIYITALALGYKPEDMSNLNKIDTPQFKAKLKALLSNARFWDGAPKMKDLEGVVFTTAWGITGSVKDDTANQWIFSFPQEGITFWTDYLSVTTAVNRNPFVRKLAFEWLDMVLSKPYQTKYITEKSKYLSPTPHAISHTVFAGKLSNEDALKYLNTKSIYWPIISTRTRNGLKFIYDKVLKEAMAD</sequence>
<protein>
    <submittedName>
        <fullName evidence="5">ABC transporter substrate-binding protein</fullName>
    </submittedName>
</protein>
<reference evidence="5 6" key="1">
    <citation type="submission" date="2023-11" db="EMBL/GenBank/DDBJ databases">
        <title>A Novel Polar Bacteriovorax (B. antarcticus) Isolated from the Biocrust in Antarctica.</title>
        <authorList>
            <person name="Mun W."/>
            <person name="Choi S.Y."/>
            <person name="Mitchell R.J."/>
        </authorList>
    </citation>
    <scope>NUCLEOTIDE SEQUENCE [LARGE SCALE GENOMIC DNA]</scope>
    <source>
        <strain evidence="5 6">PP10</strain>
    </source>
</reference>
<evidence type="ECO:0000256" key="2">
    <source>
        <dbReference type="ARBA" id="ARBA00022448"/>
    </source>
</evidence>
<keyword evidence="6" id="KW-1185">Reference proteome</keyword>
<proteinExistence type="predicted"/>
<evidence type="ECO:0000256" key="3">
    <source>
        <dbReference type="ARBA" id="ARBA00022729"/>
    </source>
</evidence>
<gene>
    <name evidence="5" type="ORF">SHI21_08615</name>
</gene>
<dbReference type="EMBL" id="JAYGJQ010000001">
    <property type="protein sequence ID" value="MEA9356262.1"/>
    <property type="molecule type" value="Genomic_DNA"/>
</dbReference>
<keyword evidence="4" id="KW-0574">Periplasm</keyword>
<dbReference type="RefSeq" id="WP_323575949.1">
    <property type="nucleotide sequence ID" value="NZ_JAYGJQ010000001.1"/>
</dbReference>
<organism evidence="5 6">
    <name type="scientific">Bacteriovorax antarcticus</name>
    <dbReference type="NCBI Taxonomy" id="3088717"/>
    <lineage>
        <taxon>Bacteria</taxon>
        <taxon>Pseudomonadati</taxon>
        <taxon>Bdellovibrionota</taxon>
        <taxon>Bacteriovoracia</taxon>
        <taxon>Bacteriovoracales</taxon>
        <taxon>Bacteriovoracaceae</taxon>
        <taxon>Bacteriovorax</taxon>
    </lineage>
</organism>
<evidence type="ECO:0000313" key="5">
    <source>
        <dbReference type="EMBL" id="MEA9356262.1"/>
    </source>
</evidence>
<evidence type="ECO:0000256" key="1">
    <source>
        <dbReference type="ARBA" id="ARBA00004418"/>
    </source>
</evidence>
<evidence type="ECO:0000313" key="6">
    <source>
        <dbReference type="Proteomes" id="UP001302274"/>
    </source>
</evidence>
<keyword evidence="3" id="KW-0732">Signal</keyword>
<dbReference type="InterPro" id="IPR001188">
    <property type="entry name" value="Sperm_putr-bd"/>
</dbReference>
<dbReference type="PRINTS" id="PR00909">
    <property type="entry name" value="SPERMDNBNDNG"/>
</dbReference>
<dbReference type="Proteomes" id="UP001302274">
    <property type="component" value="Unassembled WGS sequence"/>
</dbReference>